<dbReference type="STRING" id="1403537.Q428_08390"/>
<evidence type="ECO:0000313" key="14">
    <source>
        <dbReference type="Proteomes" id="UP000019681"/>
    </source>
</evidence>
<dbReference type="PANTHER" id="PTHR32089:SF112">
    <property type="entry name" value="LYSOZYME-LIKE PROTEIN-RELATED"/>
    <property type="match status" value="1"/>
</dbReference>
<evidence type="ECO:0000256" key="5">
    <source>
        <dbReference type="ARBA" id="ARBA00022989"/>
    </source>
</evidence>
<dbReference type="EMBL" id="AZQP01000023">
    <property type="protein sequence ID" value="EYE88316.1"/>
    <property type="molecule type" value="Genomic_DNA"/>
</dbReference>
<evidence type="ECO:0008006" key="15">
    <source>
        <dbReference type="Google" id="ProtNLM"/>
    </source>
</evidence>
<reference evidence="13 14" key="1">
    <citation type="journal article" date="2014" name="Genome Announc.">
        <title>Draft Genome Sequence of Fervidicella metallireducens Strain AeBT, an Iron-Reducing Thermoanaerobe from the Great Artesian Basin.</title>
        <authorList>
            <person name="Patel B.K."/>
        </authorList>
    </citation>
    <scope>NUCLEOTIDE SEQUENCE [LARGE SCALE GENOMIC DNA]</scope>
    <source>
        <strain evidence="13 14">AeB</strain>
    </source>
</reference>
<comment type="caution">
    <text evidence="13">The sequence shown here is derived from an EMBL/GenBank/DDBJ whole genome shotgun (WGS) entry which is preliminary data.</text>
</comment>
<keyword evidence="5 10" id="KW-1133">Transmembrane helix</keyword>
<dbReference type="AlphaFoldDB" id="A0A017RUL3"/>
<dbReference type="SUPFAM" id="SSF58104">
    <property type="entry name" value="Methyl-accepting chemotaxis protein (MCP) signaling domain"/>
    <property type="match status" value="1"/>
</dbReference>
<dbReference type="OrthoDB" id="9814363at2"/>
<feature type="transmembrane region" description="Helical" evidence="10">
    <location>
        <begin position="12"/>
        <end position="32"/>
    </location>
</feature>
<dbReference type="PROSITE" id="PS50111">
    <property type="entry name" value="CHEMOTAXIS_TRANSDUC_2"/>
    <property type="match status" value="1"/>
</dbReference>
<dbReference type="RefSeq" id="WP_035379866.1">
    <property type="nucleotide sequence ID" value="NZ_AZQP01000023.1"/>
</dbReference>
<keyword evidence="14" id="KW-1185">Reference proteome</keyword>
<evidence type="ECO:0000256" key="3">
    <source>
        <dbReference type="ARBA" id="ARBA00022500"/>
    </source>
</evidence>
<dbReference type="InterPro" id="IPR003660">
    <property type="entry name" value="HAMP_dom"/>
</dbReference>
<dbReference type="Proteomes" id="UP000019681">
    <property type="component" value="Unassembled WGS sequence"/>
</dbReference>
<evidence type="ECO:0000313" key="13">
    <source>
        <dbReference type="EMBL" id="EYE88316.1"/>
    </source>
</evidence>
<dbReference type="CDD" id="cd12913">
    <property type="entry name" value="PDC1_MCP_like"/>
    <property type="match status" value="1"/>
</dbReference>
<evidence type="ECO:0000259" key="12">
    <source>
        <dbReference type="PROSITE" id="PS50885"/>
    </source>
</evidence>
<dbReference type="Pfam" id="PF00672">
    <property type="entry name" value="HAMP"/>
    <property type="match status" value="1"/>
</dbReference>
<dbReference type="GO" id="GO:0005886">
    <property type="term" value="C:plasma membrane"/>
    <property type="evidence" value="ECO:0007669"/>
    <property type="project" value="UniProtKB-SubCell"/>
</dbReference>
<dbReference type="SUPFAM" id="SSF103190">
    <property type="entry name" value="Sensory domain-like"/>
    <property type="match status" value="1"/>
</dbReference>
<keyword evidence="4 10" id="KW-0812">Transmembrane</keyword>
<dbReference type="Gene3D" id="1.10.8.500">
    <property type="entry name" value="HAMP domain in histidine kinase"/>
    <property type="match status" value="1"/>
</dbReference>
<evidence type="ECO:0000256" key="6">
    <source>
        <dbReference type="ARBA" id="ARBA00023136"/>
    </source>
</evidence>
<keyword evidence="7 9" id="KW-0807">Transducer</keyword>
<dbReference type="PROSITE" id="PS50885">
    <property type="entry name" value="HAMP"/>
    <property type="match status" value="1"/>
</dbReference>
<dbReference type="Pfam" id="PF02743">
    <property type="entry name" value="dCache_1"/>
    <property type="match status" value="1"/>
</dbReference>
<comment type="similarity">
    <text evidence="8">Belongs to the methyl-accepting chemotaxis (MCP) protein family.</text>
</comment>
<evidence type="ECO:0000256" key="10">
    <source>
        <dbReference type="SAM" id="Phobius"/>
    </source>
</evidence>
<keyword evidence="3" id="KW-0145">Chemotaxis</keyword>
<feature type="domain" description="Methyl-accepting transducer" evidence="11">
    <location>
        <begin position="371"/>
        <end position="607"/>
    </location>
</feature>
<dbReference type="CDD" id="cd06225">
    <property type="entry name" value="HAMP"/>
    <property type="match status" value="1"/>
</dbReference>
<evidence type="ECO:0000256" key="7">
    <source>
        <dbReference type="ARBA" id="ARBA00023224"/>
    </source>
</evidence>
<evidence type="ECO:0000259" key="11">
    <source>
        <dbReference type="PROSITE" id="PS50111"/>
    </source>
</evidence>
<dbReference type="InterPro" id="IPR004089">
    <property type="entry name" value="MCPsignal_dom"/>
</dbReference>
<proteinExistence type="inferred from homology"/>
<organism evidence="13 14">
    <name type="scientific">Fervidicella metallireducens AeB</name>
    <dbReference type="NCBI Taxonomy" id="1403537"/>
    <lineage>
        <taxon>Bacteria</taxon>
        <taxon>Bacillati</taxon>
        <taxon>Bacillota</taxon>
        <taxon>Clostridia</taxon>
        <taxon>Eubacteriales</taxon>
        <taxon>Clostridiaceae</taxon>
        <taxon>Fervidicella</taxon>
    </lineage>
</organism>
<dbReference type="PANTHER" id="PTHR32089">
    <property type="entry name" value="METHYL-ACCEPTING CHEMOTAXIS PROTEIN MCPB"/>
    <property type="match status" value="1"/>
</dbReference>
<dbReference type="CDD" id="cd12912">
    <property type="entry name" value="PDC2_MCP_like"/>
    <property type="match status" value="1"/>
</dbReference>
<dbReference type="SMART" id="SM00304">
    <property type="entry name" value="HAMP"/>
    <property type="match status" value="2"/>
</dbReference>
<gene>
    <name evidence="13" type="ORF">Q428_08390</name>
</gene>
<dbReference type="CDD" id="cd11386">
    <property type="entry name" value="MCP_signal"/>
    <property type="match status" value="1"/>
</dbReference>
<dbReference type="Pfam" id="PF00015">
    <property type="entry name" value="MCPsignal"/>
    <property type="match status" value="1"/>
</dbReference>
<evidence type="ECO:0000256" key="2">
    <source>
        <dbReference type="ARBA" id="ARBA00022475"/>
    </source>
</evidence>
<feature type="domain" description="HAMP" evidence="12">
    <location>
        <begin position="300"/>
        <end position="352"/>
    </location>
</feature>
<keyword evidence="2" id="KW-1003">Cell membrane</keyword>
<dbReference type="Gene3D" id="1.10.287.950">
    <property type="entry name" value="Methyl-accepting chemotaxis protein"/>
    <property type="match status" value="1"/>
</dbReference>
<accession>A0A017RUL3</accession>
<evidence type="ECO:0000256" key="1">
    <source>
        <dbReference type="ARBA" id="ARBA00004651"/>
    </source>
</evidence>
<evidence type="ECO:0000256" key="9">
    <source>
        <dbReference type="PROSITE-ProRule" id="PRU00284"/>
    </source>
</evidence>
<dbReference type="Gene3D" id="3.30.450.20">
    <property type="entry name" value="PAS domain"/>
    <property type="match status" value="2"/>
</dbReference>
<comment type="subcellular location">
    <subcellularLocation>
        <location evidence="1">Cell membrane</location>
        <topology evidence="1">Multi-pass membrane protein</topology>
    </subcellularLocation>
</comment>
<feature type="transmembrane region" description="Helical" evidence="10">
    <location>
        <begin position="278"/>
        <end position="298"/>
    </location>
</feature>
<sequence length="657" mass="71527">MRRKSSIKFKLISIFIILSTIPIIIASTFSVFQANKLVIEKVNELTHQIATEKAAYIDSFIISVENSLNALSSMDSVINLNETPLMAELKRTQETNGNLLFAYVGTSDKEMFKYPYTKLPDGYDPTQRPWYKQATQFPNTIIITEPYKSSSTGKLVVTLAKSVMTTKGKTAVVGLDVELTKLCEQIAQTKVGQTGYASLLLPNGVILAHKDNNLILTNIAEKYDWGKELISKKEGNIKYNFQGTDKIMGISQSKKTGWLSVASIGSTEYASNLKQSTYIIFALVVIMAIISSFIGFVYTKKITNPLNKLSELMKKAEEGDYTIDIDANRADEIGQIQLSFKNLVETQRNLLKDIVSSSKQLLGASEDMLKTSAVSVNAMNNINDSIGEIAASAQNNAASLEEANAGIEEMASNAQTVAMAVQKVKDNSEESVKIATSGYESVDLAAKSMAKIKDSAEDINLVVGELYEASNQIDTIVKTITTIASQTNLLALNAAIEAARAGEAGRGFAVVADEVRKLAEESSSAAKNIENLIVSIQSKVKAAVSTTEQEIKLVEEGTQNSLLVMEALDKIVSSIKSLNNHIEEVAAASEEQSAAAEEMSAVINNINHSIEQTVKNTEEMAGTTNEQKRVILEVEESAKQLEQLANTLSSQVEKFKI</sequence>
<dbReference type="SMART" id="SM00283">
    <property type="entry name" value="MA"/>
    <property type="match status" value="1"/>
</dbReference>
<protein>
    <recommendedName>
        <fullName evidence="15">Methyl-accepting chemotaxis protein</fullName>
    </recommendedName>
</protein>
<dbReference type="InterPro" id="IPR029151">
    <property type="entry name" value="Sensor-like_sf"/>
</dbReference>
<dbReference type="GO" id="GO:0007165">
    <property type="term" value="P:signal transduction"/>
    <property type="evidence" value="ECO:0007669"/>
    <property type="project" value="UniProtKB-KW"/>
</dbReference>
<dbReference type="InterPro" id="IPR033479">
    <property type="entry name" value="dCache_1"/>
</dbReference>
<evidence type="ECO:0000256" key="4">
    <source>
        <dbReference type="ARBA" id="ARBA00022692"/>
    </source>
</evidence>
<name>A0A017RUL3_9CLOT</name>
<dbReference type="GO" id="GO:0006935">
    <property type="term" value="P:chemotaxis"/>
    <property type="evidence" value="ECO:0007669"/>
    <property type="project" value="UniProtKB-KW"/>
</dbReference>
<keyword evidence="6 10" id="KW-0472">Membrane</keyword>
<evidence type="ECO:0000256" key="8">
    <source>
        <dbReference type="ARBA" id="ARBA00029447"/>
    </source>
</evidence>